<dbReference type="GO" id="GO:0009401">
    <property type="term" value="P:phosphoenolpyruvate-dependent sugar phosphotransferase system"/>
    <property type="evidence" value="ECO:0007669"/>
    <property type="project" value="UniProtKB-KW"/>
</dbReference>
<evidence type="ECO:0000256" key="1">
    <source>
        <dbReference type="ARBA" id="ARBA00022448"/>
    </source>
</evidence>
<dbReference type="PROSITE" id="PS51099">
    <property type="entry name" value="PTS_EIIB_TYPE_2"/>
    <property type="match status" value="1"/>
</dbReference>
<dbReference type="Pfam" id="PF02302">
    <property type="entry name" value="PTS_IIB"/>
    <property type="match status" value="1"/>
</dbReference>
<dbReference type="GO" id="GO:0016301">
    <property type="term" value="F:kinase activity"/>
    <property type="evidence" value="ECO:0007669"/>
    <property type="project" value="UniProtKB-KW"/>
</dbReference>
<evidence type="ECO:0000256" key="5">
    <source>
        <dbReference type="ARBA" id="ARBA00022683"/>
    </source>
</evidence>
<keyword evidence="1" id="KW-0813">Transport</keyword>
<dbReference type="GO" id="GO:0005886">
    <property type="term" value="C:plasma membrane"/>
    <property type="evidence" value="ECO:0007669"/>
    <property type="project" value="TreeGrafter"/>
</dbReference>
<dbReference type="Gene3D" id="3.40.50.2300">
    <property type="match status" value="1"/>
</dbReference>
<sequence>MKIICVTSCFTGIVHTYIAAEAFERAGVALGHEIVIETQGPAGSSPITQDIIDSADGVIFAVDLDVTGRERFVGKPYLHVDVAAAINRANGLIEQLLDQIRVGTATTVEVAQPVDTISVTSDSGRKKGFVAKLFGRGR</sequence>
<protein>
    <submittedName>
        <fullName evidence="8">Unannotated protein</fullName>
    </submittedName>
</protein>
<dbReference type="InterPro" id="IPR036095">
    <property type="entry name" value="PTS_EIIB-like_sf"/>
</dbReference>
<proteinExistence type="predicted"/>
<evidence type="ECO:0000313" key="8">
    <source>
        <dbReference type="EMBL" id="CAB4583631.1"/>
    </source>
</evidence>
<dbReference type="EMBL" id="CAEZTZ010000047">
    <property type="protein sequence ID" value="CAB4583631.1"/>
    <property type="molecule type" value="Genomic_DNA"/>
</dbReference>
<gene>
    <name evidence="8" type="ORF">UFOPK1767_00490</name>
</gene>
<dbReference type="GO" id="GO:0090563">
    <property type="term" value="F:protein-phosphocysteine-sugar phosphotransferase activity"/>
    <property type="evidence" value="ECO:0007669"/>
    <property type="project" value="TreeGrafter"/>
</dbReference>
<keyword evidence="4" id="KW-0808">Transferase</keyword>
<dbReference type="AlphaFoldDB" id="A0A6J6F4C8"/>
<dbReference type="InterPro" id="IPR003353">
    <property type="entry name" value="PTS_IIB_fruc"/>
</dbReference>
<accession>A0A6J6F4C8</accession>
<evidence type="ECO:0000256" key="6">
    <source>
        <dbReference type="ARBA" id="ARBA00022777"/>
    </source>
</evidence>
<keyword evidence="5" id="KW-0598">Phosphotransferase system</keyword>
<reference evidence="8" key="1">
    <citation type="submission" date="2020-05" db="EMBL/GenBank/DDBJ databases">
        <authorList>
            <person name="Chiriac C."/>
            <person name="Salcher M."/>
            <person name="Ghai R."/>
            <person name="Kavagutti S V."/>
        </authorList>
    </citation>
    <scope>NUCLEOTIDE SEQUENCE</scope>
</reference>
<dbReference type="GO" id="GO:0022877">
    <property type="term" value="F:protein-N(PI)-phosphohistidine-fructose phosphotransferase system transporter activity"/>
    <property type="evidence" value="ECO:0007669"/>
    <property type="project" value="InterPro"/>
</dbReference>
<dbReference type="CDD" id="cd05569">
    <property type="entry name" value="PTS_IIB_fructose"/>
    <property type="match status" value="1"/>
</dbReference>
<keyword evidence="2" id="KW-0597">Phosphoprotein</keyword>
<evidence type="ECO:0000256" key="2">
    <source>
        <dbReference type="ARBA" id="ARBA00022553"/>
    </source>
</evidence>
<dbReference type="InterPro" id="IPR050864">
    <property type="entry name" value="Bacterial_PTS_Sugar_Transport"/>
</dbReference>
<dbReference type="PANTHER" id="PTHR30505">
    <property type="entry name" value="FRUCTOSE-LIKE PERMEASE"/>
    <property type="match status" value="1"/>
</dbReference>
<keyword evidence="3" id="KW-0762">Sugar transport</keyword>
<dbReference type="InterPro" id="IPR003501">
    <property type="entry name" value="PTS_EIIB_2/3"/>
</dbReference>
<evidence type="ECO:0000259" key="7">
    <source>
        <dbReference type="PROSITE" id="PS51099"/>
    </source>
</evidence>
<keyword evidence="6" id="KW-0418">Kinase</keyword>
<evidence type="ECO:0000256" key="4">
    <source>
        <dbReference type="ARBA" id="ARBA00022679"/>
    </source>
</evidence>
<feature type="domain" description="PTS EIIB type-2" evidence="7">
    <location>
        <begin position="1"/>
        <end position="98"/>
    </location>
</feature>
<dbReference type="PANTHER" id="PTHR30505:SF0">
    <property type="entry name" value="FRUCTOSE-LIKE PTS SYSTEM EIIBC COMPONENT-RELATED"/>
    <property type="match status" value="1"/>
</dbReference>
<dbReference type="InterPro" id="IPR013011">
    <property type="entry name" value="PTS_EIIB_2"/>
</dbReference>
<organism evidence="8">
    <name type="scientific">freshwater metagenome</name>
    <dbReference type="NCBI Taxonomy" id="449393"/>
    <lineage>
        <taxon>unclassified sequences</taxon>
        <taxon>metagenomes</taxon>
        <taxon>ecological metagenomes</taxon>
    </lineage>
</organism>
<name>A0A6J6F4C8_9ZZZZ</name>
<dbReference type="SUPFAM" id="SSF52794">
    <property type="entry name" value="PTS system IIB component-like"/>
    <property type="match status" value="1"/>
</dbReference>
<evidence type="ECO:0000256" key="3">
    <source>
        <dbReference type="ARBA" id="ARBA00022597"/>
    </source>
</evidence>